<dbReference type="GO" id="GO:0003677">
    <property type="term" value="F:DNA binding"/>
    <property type="evidence" value="ECO:0007669"/>
    <property type="project" value="UniProtKB-UniRule"/>
</dbReference>
<keyword evidence="1" id="KW-0238">DNA-binding</keyword>
<dbReference type="EMBL" id="LN794217">
    <property type="protein sequence ID" value="CEO17222.1"/>
    <property type="molecule type" value="Genomic_DNA"/>
</dbReference>
<dbReference type="KEGG" id="rmc:RMONA_04180"/>
<dbReference type="InterPro" id="IPR037914">
    <property type="entry name" value="SpoVT-AbrB_sf"/>
</dbReference>
<evidence type="ECO:0000313" key="3">
    <source>
        <dbReference type="EMBL" id="CEO17222.1"/>
    </source>
</evidence>
<protein>
    <submittedName>
        <fullName evidence="3">SpoVT / AbrB like domain protein</fullName>
    </submittedName>
</protein>
<dbReference type="Gene3D" id="2.10.260.10">
    <property type="match status" value="1"/>
</dbReference>
<organism evidence="3 4">
    <name type="scientific">Rickettsia monacensis</name>
    <dbReference type="NCBI Taxonomy" id="109232"/>
    <lineage>
        <taxon>Bacteria</taxon>
        <taxon>Pseudomonadati</taxon>
        <taxon>Pseudomonadota</taxon>
        <taxon>Alphaproteobacteria</taxon>
        <taxon>Rickettsiales</taxon>
        <taxon>Rickettsiaceae</taxon>
        <taxon>Rickettsieae</taxon>
        <taxon>Rickettsia</taxon>
        <taxon>spotted fever group</taxon>
    </lineage>
</organism>
<dbReference type="AlphaFoldDB" id="A0A0B7IZ90"/>
<gene>
    <name evidence="3" type="ORF">RMONA_04180</name>
</gene>
<evidence type="ECO:0000259" key="2">
    <source>
        <dbReference type="PROSITE" id="PS51740"/>
    </source>
</evidence>
<dbReference type="RefSeq" id="WP_023507684.1">
    <property type="nucleotide sequence ID" value="NZ_LN794217.1"/>
</dbReference>
<dbReference type="Pfam" id="PF04014">
    <property type="entry name" value="MazE_antitoxin"/>
    <property type="match status" value="1"/>
</dbReference>
<reference evidence="3 4" key="1">
    <citation type="submission" date="2015-01" db="EMBL/GenBank/DDBJ databases">
        <title>Draft genome sequence of Rickettsia monacensis strain IrR/Munich.</title>
        <authorList>
            <person name="Felsheim R.F."/>
            <person name="Johnson S.L."/>
            <person name="Kurtti T.J."/>
            <person name="Munderloh U.G."/>
        </authorList>
    </citation>
    <scope>NUCLEOTIDE SEQUENCE [LARGE SCALE GENOMIC DNA]</scope>
    <source>
        <strain evidence="3 4">IrR/Munich</strain>
    </source>
</reference>
<name>A0A0B7IZ90_9RICK</name>
<dbReference type="Proteomes" id="UP000018149">
    <property type="component" value="Chromosome I"/>
</dbReference>
<accession>A0A0B7IZ90</accession>
<dbReference type="SMART" id="SM00966">
    <property type="entry name" value="SpoVT_AbrB"/>
    <property type="match status" value="1"/>
</dbReference>
<dbReference type="SUPFAM" id="SSF89447">
    <property type="entry name" value="AbrB/MazE/MraZ-like"/>
    <property type="match status" value="1"/>
</dbReference>
<keyword evidence="4" id="KW-1185">Reference proteome</keyword>
<evidence type="ECO:0000313" key="4">
    <source>
        <dbReference type="Proteomes" id="UP000018149"/>
    </source>
</evidence>
<proteinExistence type="predicted"/>
<dbReference type="InterPro" id="IPR007159">
    <property type="entry name" value="SpoVT-AbrB_dom"/>
</dbReference>
<evidence type="ECO:0000256" key="1">
    <source>
        <dbReference type="PROSITE-ProRule" id="PRU01076"/>
    </source>
</evidence>
<dbReference type="STRING" id="109232.RMONA_04180"/>
<dbReference type="NCBIfam" id="TIGR01439">
    <property type="entry name" value="lp_hng_hel_AbrB"/>
    <property type="match status" value="1"/>
</dbReference>
<dbReference type="HOGENOM" id="CLU_158484_2_1_5"/>
<sequence length="80" mass="9142">MKTNYVAITNRGQITIPIYIRKKLNLSTGSKLEVIIQDISFVVIPINKSLKNLKNILPKPKNTLTIEEMNQIIKGSYDRN</sequence>
<feature type="domain" description="SpoVT-AbrB" evidence="2">
    <location>
        <begin position="3"/>
        <end position="48"/>
    </location>
</feature>
<dbReference type="PROSITE" id="PS51740">
    <property type="entry name" value="SPOVT_ABRB"/>
    <property type="match status" value="1"/>
</dbReference>